<feature type="region of interest" description="Disordered" evidence="5">
    <location>
        <begin position="285"/>
        <end position="325"/>
    </location>
</feature>
<evidence type="ECO:0000256" key="4">
    <source>
        <dbReference type="ARBA" id="ARBA00022691"/>
    </source>
</evidence>
<evidence type="ECO:0000313" key="6">
    <source>
        <dbReference type="EMBL" id="KAB8293436.1"/>
    </source>
</evidence>
<feature type="compositionally biased region" description="Low complexity" evidence="5">
    <location>
        <begin position="301"/>
        <end position="310"/>
    </location>
</feature>
<dbReference type="GO" id="GO:0005634">
    <property type="term" value="C:nucleus"/>
    <property type="evidence" value="ECO:0007669"/>
    <property type="project" value="TreeGrafter"/>
</dbReference>
<dbReference type="PANTHER" id="PTHR10629">
    <property type="entry name" value="CYTOSINE-SPECIFIC METHYLTRANSFERASE"/>
    <property type="match status" value="1"/>
</dbReference>
<dbReference type="GO" id="GO:0032259">
    <property type="term" value="P:methylation"/>
    <property type="evidence" value="ECO:0007669"/>
    <property type="project" value="UniProtKB-KW"/>
</dbReference>
<dbReference type="Proteomes" id="UP000326757">
    <property type="component" value="Unassembled WGS sequence"/>
</dbReference>
<name>A0A5N6JWX2_MONLA</name>
<organism evidence="6 7">
    <name type="scientific">Monilinia laxa</name>
    <name type="common">Brown rot fungus</name>
    <name type="synonym">Sclerotinia laxa</name>
    <dbReference type="NCBI Taxonomy" id="61186"/>
    <lineage>
        <taxon>Eukaryota</taxon>
        <taxon>Fungi</taxon>
        <taxon>Dikarya</taxon>
        <taxon>Ascomycota</taxon>
        <taxon>Pezizomycotina</taxon>
        <taxon>Leotiomycetes</taxon>
        <taxon>Helotiales</taxon>
        <taxon>Sclerotiniaceae</taxon>
        <taxon>Monilinia</taxon>
    </lineage>
</organism>
<proteinExistence type="predicted"/>
<gene>
    <name evidence="6" type="ORF">EYC80_007750</name>
</gene>
<dbReference type="GO" id="GO:0003677">
    <property type="term" value="F:DNA binding"/>
    <property type="evidence" value="ECO:0007669"/>
    <property type="project" value="TreeGrafter"/>
</dbReference>
<dbReference type="EC" id="2.1.1.37" evidence="1"/>
<evidence type="ECO:0000256" key="5">
    <source>
        <dbReference type="SAM" id="MobiDB-lite"/>
    </source>
</evidence>
<feature type="compositionally biased region" description="Low complexity" evidence="5">
    <location>
        <begin position="176"/>
        <end position="191"/>
    </location>
</feature>
<dbReference type="AlphaFoldDB" id="A0A5N6JWX2"/>
<dbReference type="PANTHER" id="PTHR10629:SF54">
    <property type="entry name" value="DNA METHYLTRANSFERASE DIM-2"/>
    <property type="match status" value="1"/>
</dbReference>
<feature type="compositionally biased region" description="Polar residues" evidence="5">
    <location>
        <begin position="340"/>
        <end position="355"/>
    </location>
</feature>
<feature type="region of interest" description="Disordered" evidence="5">
    <location>
        <begin position="338"/>
        <end position="371"/>
    </location>
</feature>
<accession>A0A5N6JWX2</accession>
<keyword evidence="3" id="KW-0808">Transferase</keyword>
<dbReference type="OrthoDB" id="5376140at2759"/>
<keyword evidence="7" id="KW-1185">Reference proteome</keyword>
<dbReference type="InterPro" id="IPR050390">
    <property type="entry name" value="C5-Methyltransferase"/>
</dbReference>
<dbReference type="InterPro" id="IPR029063">
    <property type="entry name" value="SAM-dependent_MTases_sf"/>
</dbReference>
<dbReference type="EMBL" id="VIGI01000012">
    <property type="protein sequence ID" value="KAB8293436.1"/>
    <property type="molecule type" value="Genomic_DNA"/>
</dbReference>
<reference evidence="6 7" key="1">
    <citation type="submission" date="2019-06" db="EMBL/GenBank/DDBJ databases">
        <title>Genome Sequence of the Brown Rot Fungal Pathogen Monilinia laxa.</title>
        <authorList>
            <person name="De Miccolis Angelini R.M."/>
            <person name="Landi L."/>
            <person name="Abate D."/>
            <person name="Pollastro S."/>
            <person name="Romanazzi G."/>
            <person name="Faretra F."/>
        </authorList>
    </citation>
    <scope>NUCLEOTIDE SEQUENCE [LARGE SCALE GENOMIC DNA]</scope>
    <source>
        <strain evidence="6 7">Mlax316</strain>
    </source>
</reference>
<dbReference type="InterPro" id="IPR001525">
    <property type="entry name" value="C5_MeTfrase"/>
</dbReference>
<feature type="compositionally biased region" description="Polar residues" evidence="5">
    <location>
        <begin position="311"/>
        <end position="320"/>
    </location>
</feature>
<comment type="caution">
    <text evidence="6">The sequence shown here is derived from an EMBL/GenBank/DDBJ whole genome shotgun (WGS) entry which is preliminary data.</text>
</comment>
<dbReference type="Pfam" id="PF00145">
    <property type="entry name" value="DNA_methylase"/>
    <property type="match status" value="1"/>
</dbReference>
<keyword evidence="4" id="KW-0949">S-adenosyl-L-methionine</keyword>
<dbReference type="Gene3D" id="3.90.120.10">
    <property type="entry name" value="DNA Methylase, subunit A, domain 2"/>
    <property type="match status" value="1"/>
</dbReference>
<dbReference type="GO" id="GO:0044027">
    <property type="term" value="P:negative regulation of gene expression via chromosomal CpG island methylation"/>
    <property type="evidence" value="ECO:0007669"/>
    <property type="project" value="TreeGrafter"/>
</dbReference>
<sequence>MTRMEREIFPYLNKAGKMRESVTLGSRAWGRIKPDGLFPTVLVIICVEDSRMGTVLHWDQHRRMTILELRRAQSFPDDEVLLGTRGEQIKLIGNSVDRTVSMALGISLRNAWLKCSPEGDKAKILANNQSSVAVGEKPRETTSSTASRTIQVVLNKLRKVGQHTFETSKGAINGTSALPSSSSESVRSSLSGFDESGLSDSITNPRGIPSKIQKKRSLIHNADKPARKSPRLSPAIDLPSMARELFAKSIYNFEPRSRPSLTSTPPSRNVSVQSVFEARQECASPGLYSASPPSRTVHTQRTNTPRNTNRINEQPPSSRDNPIIIDDSEDDKEIIRVQSGPLSSTLPSQNTNLRTETPKASGRLKSLSSNSLHGKNTRCIADITKSDDEGQATSSHSSILEVRIPVASSFTRTNSTAKPISSRFKSSSQALDANKLEPEKERKYIPVSNSQFDAYAKTSQMMKNADKRMRESLHQ</sequence>
<evidence type="ECO:0000256" key="1">
    <source>
        <dbReference type="ARBA" id="ARBA00011975"/>
    </source>
</evidence>
<feature type="region of interest" description="Disordered" evidence="5">
    <location>
        <begin position="168"/>
        <end position="236"/>
    </location>
</feature>
<keyword evidence="2" id="KW-0489">Methyltransferase</keyword>
<protein>
    <recommendedName>
        <fullName evidence="1">DNA (cytosine-5-)-methyltransferase</fullName>
        <ecNumber evidence="1">2.1.1.37</ecNumber>
    </recommendedName>
</protein>
<evidence type="ECO:0000256" key="3">
    <source>
        <dbReference type="ARBA" id="ARBA00022679"/>
    </source>
</evidence>
<feature type="compositionally biased region" description="Polar residues" evidence="5">
    <location>
        <begin position="291"/>
        <end position="300"/>
    </location>
</feature>
<evidence type="ECO:0000256" key="2">
    <source>
        <dbReference type="ARBA" id="ARBA00022603"/>
    </source>
</evidence>
<evidence type="ECO:0000313" key="7">
    <source>
        <dbReference type="Proteomes" id="UP000326757"/>
    </source>
</evidence>
<dbReference type="GO" id="GO:0003886">
    <property type="term" value="F:DNA (cytosine-5-)-methyltransferase activity"/>
    <property type="evidence" value="ECO:0007669"/>
    <property type="project" value="UniProtKB-EC"/>
</dbReference>
<dbReference type="SUPFAM" id="SSF53335">
    <property type="entry name" value="S-adenosyl-L-methionine-dependent methyltransferases"/>
    <property type="match status" value="1"/>
</dbReference>